<dbReference type="RefSeq" id="WP_024390599.1">
    <property type="nucleotide sequence ID" value="NZ_ALLE01000009.1"/>
</dbReference>
<dbReference type="EMBL" id="CP008921">
    <property type="protein sequence ID" value="AIG43292.1"/>
    <property type="molecule type" value="Genomic_DNA"/>
</dbReference>
<proteinExistence type="predicted"/>
<organism evidence="1 2">
    <name type="scientific">Streptococcus suis 6407</name>
    <dbReference type="NCBI Taxonomy" id="1214179"/>
    <lineage>
        <taxon>Bacteria</taxon>
        <taxon>Bacillati</taxon>
        <taxon>Bacillota</taxon>
        <taxon>Bacilli</taxon>
        <taxon>Lactobacillales</taxon>
        <taxon>Streptococcaceae</taxon>
        <taxon>Streptococcus</taxon>
    </lineage>
</organism>
<gene>
    <name evidence="1" type="ORF">ID09_04245</name>
</gene>
<protein>
    <submittedName>
        <fullName evidence="1">Uncharacterized protein</fullName>
    </submittedName>
</protein>
<evidence type="ECO:0000313" key="1">
    <source>
        <dbReference type="EMBL" id="AIG43292.1"/>
    </source>
</evidence>
<accession>A0A075SD52</accession>
<dbReference type="AlphaFoldDB" id="A0A075SD52"/>
<dbReference type="HOGENOM" id="CLU_1155903_0_0_9"/>
<sequence>MKKYFVPATNWKMFYQSVRPLPEPFNSAMYSAIFDHLASVAQDIFPNLKDENISIIFAPFIDCPLSFPEDHLIFLHLQEINEHSQVIYQLGHELLHAYYKSPSNTPMFWLEEVLCEVASHLFLQGFAQEWSKSANSIIKSFTDFTLEYSELQLQESEPVNLKQLPLDYLKDNPTGNRKINTYIAAIMLPIFQGRPDFLAECRKLSELYVVADLNTFFDKAYSHISPEYHLELKKLETLFI</sequence>
<dbReference type="PATRIC" id="fig|1214179.4.peg.812"/>
<evidence type="ECO:0000313" key="2">
    <source>
        <dbReference type="Proteomes" id="UP000028185"/>
    </source>
</evidence>
<name>A0A075SD52_STRSU</name>
<reference evidence="1 2" key="1">
    <citation type="journal article" date="2014" name="Genome Announc.">
        <title>Whole-Genome Sequence of Streptococcus suis Serotype 4 Reference Strain 6407.</title>
        <authorList>
            <person name="Wang K."/>
            <person name="Chen J."/>
            <person name="Yao H."/>
            <person name="Lu C."/>
        </authorList>
    </citation>
    <scope>NUCLEOTIDE SEQUENCE [LARGE SCALE GENOMIC DNA]</scope>
    <source>
        <strain evidence="1">6407</strain>
    </source>
</reference>
<dbReference type="Proteomes" id="UP000028185">
    <property type="component" value="Chromosome"/>
</dbReference>